<proteinExistence type="predicted"/>
<comment type="caution">
    <text evidence="11">The sequence shown here is derived from an EMBL/GenBank/DDBJ whole genome shotgun (WGS) entry which is preliminary data.</text>
</comment>
<keyword evidence="5 8" id="KW-0238">DNA-binding</keyword>
<dbReference type="CDD" id="cd19935">
    <property type="entry name" value="REC_OmpR_CusR-like"/>
    <property type="match status" value="1"/>
</dbReference>
<dbReference type="SUPFAM" id="SSF52172">
    <property type="entry name" value="CheY-like"/>
    <property type="match status" value="1"/>
</dbReference>
<protein>
    <submittedName>
        <fullName evidence="11">Response regulator transcription factor</fullName>
    </submittedName>
</protein>
<evidence type="ECO:0000256" key="5">
    <source>
        <dbReference type="ARBA" id="ARBA00023125"/>
    </source>
</evidence>
<dbReference type="EMBL" id="JABWGN010000004">
    <property type="protein sequence ID" value="NUW31988.1"/>
    <property type="molecule type" value="Genomic_DNA"/>
</dbReference>
<reference evidence="11 12" key="1">
    <citation type="submission" date="2020-06" db="EMBL/GenBank/DDBJ databases">
        <title>Nonomuraea sp. SMC257, a novel actinomycete isolated from soil.</title>
        <authorList>
            <person name="Chanama M."/>
        </authorList>
    </citation>
    <scope>NUCLEOTIDE SEQUENCE [LARGE SCALE GENOMIC DNA]</scope>
    <source>
        <strain evidence="11 12">SMC257</strain>
    </source>
</reference>
<dbReference type="InterPro" id="IPR036388">
    <property type="entry name" value="WH-like_DNA-bd_sf"/>
</dbReference>
<sequence length="224" mass="25569">MRVLVVEDDAAMADVLARGLRRESYAVDVATSGEDALWSVMEHDYDAVVLDAMIPPPDGYEVCRRMRERGRWAPVIMLTARDTVNDRVRGLDAGADDYLTKPFALAELYARLRALTRRDQVRRPAVLRAGDLSLDPGTRTVRRGETEIHLSAKEFALLHELMRRPDEILSRSYLIEHVWDFAYDGGSNVVDVYVRYLREKVDRPFGRDTIQTVRGAGYRLSTDR</sequence>
<dbReference type="InterPro" id="IPR011006">
    <property type="entry name" value="CheY-like_superfamily"/>
</dbReference>
<dbReference type="FunFam" id="3.40.50.2300:FF:000001">
    <property type="entry name" value="DNA-binding response regulator PhoB"/>
    <property type="match status" value="1"/>
</dbReference>
<dbReference type="SMART" id="SM00448">
    <property type="entry name" value="REC"/>
    <property type="match status" value="1"/>
</dbReference>
<feature type="domain" description="Response regulatory" evidence="9">
    <location>
        <begin position="2"/>
        <end position="116"/>
    </location>
</feature>
<evidence type="ECO:0000256" key="4">
    <source>
        <dbReference type="ARBA" id="ARBA00023015"/>
    </source>
</evidence>
<feature type="modified residue" description="4-aspartylphosphate" evidence="7">
    <location>
        <position position="51"/>
    </location>
</feature>
<keyword evidence="3" id="KW-0902">Two-component regulatory system</keyword>
<dbReference type="AlphaFoldDB" id="A0A7Y6I6C1"/>
<evidence type="ECO:0000256" key="1">
    <source>
        <dbReference type="ARBA" id="ARBA00004496"/>
    </source>
</evidence>
<name>A0A7Y6I6C1_9ACTN</name>
<evidence type="ECO:0000259" key="10">
    <source>
        <dbReference type="PROSITE" id="PS51755"/>
    </source>
</evidence>
<dbReference type="RefSeq" id="WP_175589437.1">
    <property type="nucleotide sequence ID" value="NZ_JABWGN010000004.1"/>
</dbReference>
<dbReference type="PROSITE" id="PS50110">
    <property type="entry name" value="RESPONSE_REGULATORY"/>
    <property type="match status" value="1"/>
</dbReference>
<dbReference type="InterPro" id="IPR039420">
    <property type="entry name" value="WalR-like"/>
</dbReference>
<feature type="DNA-binding region" description="OmpR/PhoB-type" evidence="8">
    <location>
        <begin position="124"/>
        <end position="222"/>
    </location>
</feature>
<dbReference type="PANTHER" id="PTHR48111">
    <property type="entry name" value="REGULATOR OF RPOS"/>
    <property type="match status" value="1"/>
</dbReference>
<dbReference type="CDD" id="cd00383">
    <property type="entry name" value="trans_reg_C"/>
    <property type="match status" value="1"/>
</dbReference>
<evidence type="ECO:0000313" key="12">
    <source>
        <dbReference type="Proteomes" id="UP000586042"/>
    </source>
</evidence>
<dbReference type="InterPro" id="IPR001867">
    <property type="entry name" value="OmpR/PhoB-type_DNA-bd"/>
</dbReference>
<evidence type="ECO:0000256" key="7">
    <source>
        <dbReference type="PROSITE-ProRule" id="PRU00169"/>
    </source>
</evidence>
<evidence type="ECO:0000256" key="6">
    <source>
        <dbReference type="ARBA" id="ARBA00023163"/>
    </source>
</evidence>
<evidence type="ECO:0000256" key="8">
    <source>
        <dbReference type="PROSITE-ProRule" id="PRU01091"/>
    </source>
</evidence>
<dbReference type="GO" id="GO:0032993">
    <property type="term" value="C:protein-DNA complex"/>
    <property type="evidence" value="ECO:0007669"/>
    <property type="project" value="TreeGrafter"/>
</dbReference>
<evidence type="ECO:0000256" key="3">
    <source>
        <dbReference type="ARBA" id="ARBA00023012"/>
    </source>
</evidence>
<evidence type="ECO:0000313" key="11">
    <source>
        <dbReference type="EMBL" id="NUW31988.1"/>
    </source>
</evidence>
<evidence type="ECO:0000256" key="2">
    <source>
        <dbReference type="ARBA" id="ARBA00022553"/>
    </source>
</evidence>
<keyword evidence="4" id="KW-0805">Transcription regulation</keyword>
<dbReference type="PROSITE" id="PS51755">
    <property type="entry name" value="OMPR_PHOB"/>
    <property type="match status" value="1"/>
</dbReference>
<accession>A0A7Y6I6C1</accession>
<gene>
    <name evidence="11" type="ORF">HTZ77_11185</name>
</gene>
<feature type="domain" description="OmpR/PhoB-type" evidence="10">
    <location>
        <begin position="124"/>
        <end position="222"/>
    </location>
</feature>
<keyword evidence="6" id="KW-0804">Transcription</keyword>
<dbReference type="PANTHER" id="PTHR48111:SF22">
    <property type="entry name" value="REGULATOR OF RPOS"/>
    <property type="match status" value="1"/>
</dbReference>
<dbReference type="Gene3D" id="6.10.250.690">
    <property type="match status" value="1"/>
</dbReference>
<organism evidence="11 12">
    <name type="scientific">Nonomuraea montanisoli</name>
    <dbReference type="NCBI Taxonomy" id="2741721"/>
    <lineage>
        <taxon>Bacteria</taxon>
        <taxon>Bacillati</taxon>
        <taxon>Actinomycetota</taxon>
        <taxon>Actinomycetes</taxon>
        <taxon>Streptosporangiales</taxon>
        <taxon>Streptosporangiaceae</taxon>
        <taxon>Nonomuraea</taxon>
    </lineage>
</organism>
<dbReference type="Gene3D" id="1.10.10.10">
    <property type="entry name" value="Winged helix-like DNA-binding domain superfamily/Winged helix DNA-binding domain"/>
    <property type="match status" value="1"/>
</dbReference>
<dbReference type="SMART" id="SM00862">
    <property type="entry name" value="Trans_reg_C"/>
    <property type="match status" value="1"/>
</dbReference>
<dbReference type="Pfam" id="PF00072">
    <property type="entry name" value="Response_reg"/>
    <property type="match status" value="1"/>
</dbReference>
<dbReference type="Gene3D" id="3.40.50.2300">
    <property type="match status" value="1"/>
</dbReference>
<dbReference type="GO" id="GO:0000156">
    <property type="term" value="F:phosphorelay response regulator activity"/>
    <property type="evidence" value="ECO:0007669"/>
    <property type="project" value="TreeGrafter"/>
</dbReference>
<dbReference type="InterPro" id="IPR001789">
    <property type="entry name" value="Sig_transdc_resp-reg_receiver"/>
</dbReference>
<dbReference type="Pfam" id="PF00486">
    <property type="entry name" value="Trans_reg_C"/>
    <property type="match status" value="1"/>
</dbReference>
<dbReference type="FunFam" id="1.10.10.10:FF:000005">
    <property type="entry name" value="Two-component system response regulator"/>
    <property type="match status" value="1"/>
</dbReference>
<dbReference type="GO" id="GO:0005829">
    <property type="term" value="C:cytosol"/>
    <property type="evidence" value="ECO:0007669"/>
    <property type="project" value="TreeGrafter"/>
</dbReference>
<keyword evidence="12" id="KW-1185">Reference proteome</keyword>
<keyword evidence="2 7" id="KW-0597">Phosphoprotein</keyword>
<dbReference type="Proteomes" id="UP000586042">
    <property type="component" value="Unassembled WGS sequence"/>
</dbReference>
<evidence type="ECO:0000259" key="9">
    <source>
        <dbReference type="PROSITE" id="PS50110"/>
    </source>
</evidence>
<dbReference type="GO" id="GO:0000976">
    <property type="term" value="F:transcription cis-regulatory region binding"/>
    <property type="evidence" value="ECO:0007669"/>
    <property type="project" value="TreeGrafter"/>
</dbReference>
<comment type="subcellular location">
    <subcellularLocation>
        <location evidence="1">Cytoplasm</location>
    </subcellularLocation>
</comment>
<dbReference type="GO" id="GO:0006355">
    <property type="term" value="P:regulation of DNA-templated transcription"/>
    <property type="evidence" value="ECO:0007669"/>
    <property type="project" value="InterPro"/>
</dbReference>